<evidence type="ECO:0000313" key="8">
    <source>
        <dbReference type="Proteomes" id="UP000593591"/>
    </source>
</evidence>
<keyword evidence="4" id="KW-0694">RNA-binding</keyword>
<reference evidence="7 8" key="1">
    <citation type="submission" date="2018-08" db="EMBL/GenBank/DDBJ databases">
        <title>The first complete genome of Treponema rectale (CHPAT), a commensal spirochete of the bovine rectum.</title>
        <authorList>
            <person name="Staton G.J."/>
            <person name="Clegg S.R."/>
            <person name="Carter S.D."/>
            <person name="Radford A.D."/>
            <person name="Darby A."/>
            <person name="Hall N."/>
            <person name="Birtles R.J."/>
            <person name="Evans N.J."/>
        </authorList>
    </citation>
    <scope>NUCLEOTIDE SEQUENCE [LARGE SCALE GENOMIC DNA]</scope>
    <source>
        <strain evidence="7 8">CHPA</strain>
    </source>
</reference>
<evidence type="ECO:0000256" key="4">
    <source>
        <dbReference type="HAMAP-Rule" id="MF_01343"/>
    </source>
</evidence>
<gene>
    <name evidence="4" type="primary">rpsO</name>
    <name evidence="7" type="ORF">DYE49_00930</name>
</gene>
<proteinExistence type="inferred from homology"/>
<evidence type="ECO:0000256" key="1">
    <source>
        <dbReference type="ARBA" id="ARBA00022980"/>
    </source>
</evidence>
<dbReference type="EMBL" id="CP031517">
    <property type="protein sequence ID" value="QOS39092.1"/>
    <property type="molecule type" value="Genomic_DNA"/>
</dbReference>
<dbReference type="GO" id="GO:0003735">
    <property type="term" value="F:structural constituent of ribosome"/>
    <property type="evidence" value="ECO:0007669"/>
    <property type="project" value="InterPro"/>
</dbReference>
<dbReference type="GO" id="GO:0005737">
    <property type="term" value="C:cytoplasm"/>
    <property type="evidence" value="ECO:0007669"/>
    <property type="project" value="UniProtKB-ARBA"/>
</dbReference>
<dbReference type="GO" id="GO:0019843">
    <property type="term" value="F:rRNA binding"/>
    <property type="evidence" value="ECO:0007669"/>
    <property type="project" value="UniProtKB-UniRule"/>
</dbReference>
<dbReference type="InterPro" id="IPR009068">
    <property type="entry name" value="uS15_NS1_RNA-bd_sf"/>
</dbReference>
<dbReference type="PANTHER" id="PTHR23321:SF26">
    <property type="entry name" value="SMALL RIBOSOMAL SUBUNIT PROTEIN US15M"/>
    <property type="match status" value="1"/>
</dbReference>
<dbReference type="Pfam" id="PF00312">
    <property type="entry name" value="Ribosomal_S15"/>
    <property type="match status" value="1"/>
</dbReference>
<dbReference type="Gene3D" id="6.10.250.3130">
    <property type="match status" value="1"/>
</dbReference>
<dbReference type="KEGG" id="trc:DYE49_00930"/>
<comment type="similarity">
    <text evidence="4 5">Belongs to the universal ribosomal protein uS15 family.</text>
</comment>
<comment type="subunit">
    <text evidence="3 4">Part of the 30S ribosomal subunit. Forms a bridge to the 50S subunit in the 70S ribosome, contacting the 23S rRNA.</text>
</comment>
<dbReference type="InterPro" id="IPR005290">
    <property type="entry name" value="Ribosomal_uS15_bac-type"/>
</dbReference>
<evidence type="ECO:0000256" key="5">
    <source>
        <dbReference type="RuleBase" id="RU003919"/>
    </source>
</evidence>
<comment type="function">
    <text evidence="4">One of the primary rRNA binding proteins, it binds directly to 16S rRNA where it helps nucleate assembly of the platform of the 30S subunit by binding and bridging several RNA helices of the 16S rRNA.</text>
</comment>
<protein>
    <recommendedName>
        <fullName evidence="4">Small ribosomal subunit protein uS15</fullName>
    </recommendedName>
</protein>
<sequence length="89" mass="10174">MALTKEEKTKVITDSRRDEKDTGSVEVQVAILTEQIKKLTVHMTINKHDYSSKRGMDIKIARRKNLLAYLKRTDAAKYEALVAKLGLKK</sequence>
<dbReference type="PANTHER" id="PTHR23321">
    <property type="entry name" value="RIBOSOMAL PROTEIN S15, BACTERIAL AND ORGANELLAR"/>
    <property type="match status" value="1"/>
</dbReference>
<keyword evidence="4" id="KW-0699">rRNA-binding</keyword>
<evidence type="ECO:0000256" key="6">
    <source>
        <dbReference type="SAM" id="MobiDB-lite"/>
    </source>
</evidence>
<dbReference type="Gene3D" id="1.10.287.10">
    <property type="entry name" value="S15/NS1, RNA-binding"/>
    <property type="match status" value="1"/>
</dbReference>
<evidence type="ECO:0000256" key="2">
    <source>
        <dbReference type="ARBA" id="ARBA00023274"/>
    </source>
</evidence>
<keyword evidence="1 4" id="KW-0689">Ribosomal protein</keyword>
<comment type="function">
    <text evidence="4">Forms an intersubunit bridge (bridge B4) with the 23S rRNA of the 50S subunit in the ribosome.</text>
</comment>
<dbReference type="AlphaFoldDB" id="A0A7M1XLT5"/>
<dbReference type="CDD" id="cd00353">
    <property type="entry name" value="Ribosomal_S15p_S13e"/>
    <property type="match status" value="1"/>
</dbReference>
<dbReference type="GO" id="GO:0006412">
    <property type="term" value="P:translation"/>
    <property type="evidence" value="ECO:0007669"/>
    <property type="project" value="UniProtKB-UniRule"/>
</dbReference>
<feature type="region of interest" description="Disordered" evidence="6">
    <location>
        <begin position="1"/>
        <end position="21"/>
    </location>
</feature>
<organism evidence="7 8">
    <name type="scientific">Treponema rectale</name>
    <dbReference type="NCBI Taxonomy" id="744512"/>
    <lineage>
        <taxon>Bacteria</taxon>
        <taxon>Pseudomonadati</taxon>
        <taxon>Spirochaetota</taxon>
        <taxon>Spirochaetia</taxon>
        <taxon>Spirochaetales</taxon>
        <taxon>Treponemataceae</taxon>
        <taxon>Treponema</taxon>
    </lineage>
</organism>
<dbReference type="SUPFAM" id="SSF47060">
    <property type="entry name" value="S15/NS1 RNA-binding domain"/>
    <property type="match status" value="1"/>
</dbReference>
<evidence type="ECO:0000313" key="7">
    <source>
        <dbReference type="EMBL" id="QOS39092.1"/>
    </source>
</evidence>
<dbReference type="Proteomes" id="UP000593591">
    <property type="component" value="Chromosome"/>
</dbReference>
<dbReference type="FunFam" id="1.10.287.10:FF:000002">
    <property type="entry name" value="30S ribosomal protein S15"/>
    <property type="match status" value="1"/>
</dbReference>
<dbReference type="InterPro" id="IPR000589">
    <property type="entry name" value="Ribosomal_uS15"/>
</dbReference>
<evidence type="ECO:0000256" key="3">
    <source>
        <dbReference type="ARBA" id="ARBA00064542"/>
    </source>
</evidence>
<name>A0A7M1XLT5_9SPIR</name>
<dbReference type="GO" id="GO:0005840">
    <property type="term" value="C:ribosome"/>
    <property type="evidence" value="ECO:0007669"/>
    <property type="project" value="UniProtKB-KW"/>
</dbReference>
<dbReference type="NCBIfam" id="TIGR00952">
    <property type="entry name" value="S15_bact"/>
    <property type="match status" value="1"/>
</dbReference>
<keyword evidence="2 4" id="KW-0687">Ribonucleoprotein</keyword>
<dbReference type="GO" id="GO:1990904">
    <property type="term" value="C:ribonucleoprotein complex"/>
    <property type="evidence" value="ECO:0007669"/>
    <property type="project" value="UniProtKB-KW"/>
</dbReference>
<dbReference type="HAMAP" id="MF_01343_B">
    <property type="entry name" value="Ribosomal_uS15_B"/>
    <property type="match status" value="1"/>
</dbReference>
<accession>A0A7M1XLT5</accession>
<dbReference type="SMART" id="SM01387">
    <property type="entry name" value="Ribosomal_S15"/>
    <property type="match status" value="1"/>
</dbReference>